<evidence type="ECO:0000256" key="3">
    <source>
        <dbReference type="ARBA" id="ARBA00022448"/>
    </source>
</evidence>
<feature type="domain" description="Solute-binding protein family 5" evidence="6">
    <location>
        <begin position="78"/>
        <end position="425"/>
    </location>
</feature>
<evidence type="ECO:0000256" key="2">
    <source>
        <dbReference type="ARBA" id="ARBA00005695"/>
    </source>
</evidence>
<protein>
    <submittedName>
        <fullName evidence="7">ABC transporter substrate-binding protein</fullName>
    </submittedName>
</protein>
<evidence type="ECO:0000313" key="7">
    <source>
        <dbReference type="EMBL" id="MCU6744080.1"/>
    </source>
</evidence>
<gene>
    <name evidence="7" type="ORF">OCV77_06155</name>
</gene>
<comment type="subcellular location">
    <subcellularLocation>
        <location evidence="1">Cell membrane</location>
        <topology evidence="1">Lipid-anchor</topology>
    </subcellularLocation>
</comment>
<dbReference type="PROSITE" id="PS51257">
    <property type="entry name" value="PROKAR_LIPOPROTEIN"/>
    <property type="match status" value="1"/>
</dbReference>
<reference evidence="7 8" key="1">
    <citation type="journal article" date="2021" name="ISME Commun">
        <title>Automated analysis of genomic sequences facilitates high-throughput and comprehensive description of bacteria.</title>
        <authorList>
            <person name="Hitch T.C.A."/>
        </authorList>
    </citation>
    <scope>NUCLEOTIDE SEQUENCE [LARGE SCALE GENOMIC DNA]</scope>
    <source>
        <strain evidence="7 8">Sanger_18</strain>
    </source>
</reference>
<dbReference type="InterPro" id="IPR023765">
    <property type="entry name" value="SBP_5_CS"/>
</dbReference>
<accession>A0ABT2T1J3</accession>
<feature type="signal peptide" evidence="5">
    <location>
        <begin position="1"/>
        <end position="20"/>
    </location>
</feature>
<dbReference type="Gene3D" id="3.10.105.10">
    <property type="entry name" value="Dipeptide-binding Protein, Domain 3"/>
    <property type="match status" value="1"/>
</dbReference>
<dbReference type="Pfam" id="PF00496">
    <property type="entry name" value="SBP_bac_5"/>
    <property type="match status" value="1"/>
</dbReference>
<dbReference type="InterPro" id="IPR039424">
    <property type="entry name" value="SBP_5"/>
</dbReference>
<organism evidence="7 8">
    <name type="scientific">Suilimivivens aceti</name>
    <dbReference type="NCBI Taxonomy" id="2981774"/>
    <lineage>
        <taxon>Bacteria</taxon>
        <taxon>Bacillati</taxon>
        <taxon>Bacillota</taxon>
        <taxon>Clostridia</taxon>
        <taxon>Lachnospirales</taxon>
        <taxon>Lachnospiraceae</taxon>
        <taxon>Suilimivivens</taxon>
    </lineage>
</organism>
<evidence type="ECO:0000313" key="8">
    <source>
        <dbReference type="Proteomes" id="UP001652432"/>
    </source>
</evidence>
<dbReference type="InterPro" id="IPR000914">
    <property type="entry name" value="SBP_5_dom"/>
</dbReference>
<dbReference type="PANTHER" id="PTHR30290:SF9">
    <property type="entry name" value="OLIGOPEPTIDE-BINDING PROTEIN APPA"/>
    <property type="match status" value="1"/>
</dbReference>
<dbReference type="Gene3D" id="3.90.76.10">
    <property type="entry name" value="Dipeptide-binding Protein, Domain 1"/>
    <property type="match status" value="1"/>
</dbReference>
<dbReference type="PIRSF" id="PIRSF002741">
    <property type="entry name" value="MppA"/>
    <property type="match status" value="1"/>
</dbReference>
<evidence type="ECO:0000256" key="1">
    <source>
        <dbReference type="ARBA" id="ARBA00004193"/>
    </source>
</evidence>
<dbReference type="EMBL" id="JAOQKJ010000004">
    <property type="protein sequence ID" value="MCU6744080.1"/>
    <property type="molecule type" value="Genomic_DNA"/>
</dbReference>
<keyword evidence="8" id="KW-1185">Reference proteome</keyword>
<evidence type="ECO:0000256" key="5">
    <source>
        <dbReference type="SAM" id="SignalP"/>
    </source>
</evidence>
<dbReference type="InterPro" id="IPR030678">
    <property type="entry name" value="Peptide/Ni-bd"/>
</dbReference>
<name>A0ABT2T1J3_9FIRM</name>
<keyword evidence="3" id="KW-0813">Transport</keyword>
<sequence length="504" mass="55178">MKKGAVKWLLVFMLTTLAVALGGCAGDKEGESSSQITIGIPQDLEDSLDPHKAVAAGTKEVLFNLFEGLVKPTSDGDLIPAVASAYEESEGGKVYTFTLRDGVKFHDGSLVTAEDVKFSLDKCADTSNGGPLVPAFSNIESVTIADDHTVVVTLQEADTEFLAYMTTAIIPKANENPDTNPIGTGPYKYVSRSPQENFVVERFDDYWGEKANIENVTFKICANADSIVMNLEGGSIDMFARVTATQAAELSDKFDVLEGTMNLVQALYLNNAVAPFDDVRVRQALSYAVNPQEIMDIISDGKGTELGSSMFPAFGKYYMEELNDTYQQNFDKAKELLAEAGYPDGFSFTITVPSNYQPHIDTAQVLVEQFANIGVTANIQLVEWDSWLSDVYTDRNFESTVVGVDASSLTGAALLQRFTSTASNNFINYNNADYDTAFANALTSTDDAEKTKYYKECETILATDAANVYIQDLPEFVALNKNYTGYEFYPLYVQDIAKLKLVSQ</sequence>
<comment type="caution">
    <text evidence="7">The sequence shown here is derived from an EMBL/GenBank/DDBJ whole genome shotgun (WGS) entry which is preliminary data.</text>
</comment>
<keyword evidence="4 5" id="KW-0732">Signal</keyword>
<dbReference type="Gene3D" id="3.40.190.10">
    <property type="entry name" value="Periplasmic binding protein-like II"/>
    <property type="match status" value="1"/>
</dbReference>
<dbReference type="RefSeq" id="WP_262574069.1">
    <property type="nucleotide sequence ID" value="NZ_JAOQKJ010000004.1"/>
</dbReference>
<comment type="similarity">
    <text evidence="2">Belongs to the bacterial solute-binding protein 5 family.</text>
</comment>
<feature type="chain" id="PRO_5046742270" evidence="5">
    <location>
        <begin position="21"/>
        <end position="504"/>
    </location>
</feature>
<dbReference type="Proteomes" id="UP001652432">
    <property type="component" value="Unassembled WGS sequence"/>
</dbReference>
<dbReference type="SUPFAM" id="SSF53850">
    <property type="entry name" value="Periplasmic binding protein-like II"/>
    <property type="match status" value="1"/>
</dbReference>
<proteinExistence type="inferred from homology"/>
<evidence type="ECO:0000256" key="4">
    <source>
        <dbReference type="ARBA" id="ARBA00022729"/>
    </source>
</evidence>
<evidence type="ECO:0000259" key="6">
    <source>
        <dbReference type="Pfam" id="PF00496"/>
    </source>
</evidence>
<dbReference type="PANTHER" id="PTHR30290">
    <property type="entry name" value="PERIPLASMIC BINDING COMPONENT OF ABC TRANSPORTER"/>
    <property type="match status" value="1"/>
</dbReference>
<dbReference type="PROSITE" id="PS01040">
    <property type="entry name" value="SBP_BACTERIAL_5"/>
    <property type="match status" value="1"/>
</dbReference>